<feature type="binding site" evidence="10 14">
    <location>
        <position position="70"/>
    </location>
    <ligand>
        <name>substrate</name>
    </ligand>
</feature>
<dbReference type="GO" id="GO:0019323">
    <property type="term" value="P:pentose catabolic process"/>
    <property type="evidence" value="ECO:0007669"/>
    <property type="project" value="UniProtKB-UniRule"/>
</dbReference>
<proteinExistence type="inferred from homology"/>
<dbReference type="GO" id="GO:0004750">
    <property type="term" value="F:D-ribulose-phosphate 3-epimerase activity"/>
    <property type="evidence" value="ECO:0007669"/>
    <property type="project" value="UniProtKB-UniRule"/>
</dbReference>
<gene>
    <name evidence="10" type="primary">rpe</name>
    <name evidence="15" type="ORF">Amme_005_047</name>
</gene>
<evidence type="ECO:0000256" key="7">
    <source>
        <dbReference type="ARBA" id="ARBA00013188"/>
    </source>
</evidence>
<dbReference type="PROSITE" id="PS01085">
    <property type="entry name" value="RIBUL_P_3_EPIMER_1"/>
    <property type="match status" value="1"/>
</dbReference>
<evidence type="ECO:0000313" key="15">
    <source>
        <dbReference type="EMBL" id="GAJ27659.1"/>
    </source>
</evidence>
<evidence type="ECO:0000256" key="11">
    <source>
        <dbReference type="PIRNR" id="PIRNR001461"/>
    </source>
</evidence>
<dbReference type="Pfam" id="PF00834">
    <property type="entry name" value="Ribul_P_3_epim"/>
    <property type="match status" value="1"/>
</dbReference>
<comment type="cofactor">
    <cofactor evidence="4">
        <name>Zn(2+)</name>
        <dbReference type="ChEBI" id="CHEBI:29105"/>
    </cofactor>
</comment>
<dbReference type="Proteomes" id="UP000019760">
    <property type="component" value="Unassembled WGS sequence"/>
</dbReference>
<feature type="binding site" evidence="10 14">
    <location>
        <position position="12"/>
    </location>
    <ligand>
        <name>substrate</name>
    </ligand>
</feature>
<comment type="pathway">
    <text evidence="10">Carbohydrate degradation.</text>
</comment>
<dbReference type="SUPFAM" id="SSF51366">
    <property type="entry name" value="Ribulose-phoshate binding barrel"/>
    <property type="match status" value="1"/>
</dbReference>
<evidence type="ECO:0000256" key="12">
    <source>
        <dbReference type="PIRSR" id="PIRSR001461-1"/>
    </source>
</evidence>
<keyword evidence="13" id="KW-0170">Cobalt</keyword>
<organism evidence="15 16">
    <name type="scientific">Acidomonas methanolica NBRC 104435</name>
    <dbReference type="NCBI Taxonomy" id="1231351"/>
    <lineage>
        <taxon>Bacteria</taxon>
        <taxon>Pseudomonadati</taxon>
        <taxon>Pseudomonadota</taxon>
        <taxon>Alphaproteobacteria</taxon>
        <taxon>Acetobacterales</taxon>
        <taxon>Acetobacteraceae</taxon>
        <taxon>Acidomonas</taxon>
    </lineage>
</organism>
<comment type="caution">
    <text evidence="15">The sequence shown here is derived from an EMBL/GenBank/DDBJ whole genome shotgun (WGS) entry which is preliminary data.</text>
</comment>
<dbReference type="GO" id="GO:0005737">
    <property type="term" value="C:cytoplasm"/>
    <property type="evidence" value="ECO:0007669"/>
    <property type="project" value="UniProtKB-ARBA"/>
</dbReference>
<dbReference type="FunFam" id="3.20.20.70:FF:000004">
    <property type="entry name" value="Ribulose-phosphate 3-epimerase"/>
    <property type="match status" value="1"/>
</dbReference>
<evidence type="ECO:0000256" key="5">
    <source>
        <dbReference type="ARBA" id="ARBA00001954"/>
    </source>
</evidence>
<feature type="active site" description="Proton acceptor" evidence="10 12">
    <location>
        <position position="39"/>
    </location>
</feature>
<evidence type="ECO:0000256" key="8">
    <source>
        <dbReference type="ARBA" id="ARBA00022723"/>
    </source>
</evidence>
<feature type="binding site" evidence="10 13">
    <location>
        <position position="37"/>
    </location>
    <ligand>
        <name>a divalent metal cation</name>
        <dbReference type="ChEBI" id="CHEBI:60240"/>
    </ligand>
</feature>
<name>A0A023D0Q9_ACIMT</name>
<dbReference type="EC" id="5.1.3.1" evidence="7 10"/>
<dbReference type="InterPro" id="IPR000056">
    <property type="entry name" value="Ribul_P_3_epim-like"/>
</dbReference>
<comment type="similarity">
    <text evidence="6 10 11">Belongs to the ribulose-phosphate 3-epimerase family.</text>
</comment>
<keyword evidence="8 10" id="KW-0479">Metal-binding</keyword>
<reference evidence="16" key="1">
    <citation type="journal article" date="2014" name="FEMS Microbiol. Lett.">
        <title>Draft Genomic DNA Sequence of the Facultatively Methylotrophic Bacterium Acidomonas methanolica type strain MB58.</title>
        <authorList>
            <person name="Higashiura N."/>
            <person name="Hadano H."/>
            <person name="Hirakawa H."/>
            <person name="Matsutani M."/>
            <person name="Takabe S."/>
            <person name="Matsushita K."/>
            <person name="Azuma Y."/>
        </authorList>
    </citation>
    <scope>NUCLEOTIDE SEQUENCE [LARGE SCALE GENOMIC DNA]</scope>
    <source>
        <strain evidence="16">MB58</strain>
    </source>
</reference>
<comment type="caution">
    <text evidence="10">Lacks conserved residue(s) required for the propagation of feature annotation.</text>
</comment>
<comment type="catalytic activity">
    <reaction evidence="1 10 11">
        <text>D-ribulose 5-phosphate = D-xylulose 5-phosphate</text>
        <dbReference type="Rhea" id="RHEA:13677"/>
        <dbReference type="ChEBI" id="CHEBI:57737"/>
        <dbReference type="ChEBI" id="CHEBI:58121"/>
        <dbReference type="EC" id="5.1.3.1"/>
    </reaction>
</comment>
<protein>
    <recommendedName>
        <fullName evidence="7 10">Ribulose-phosphate 3-epimerase</fullName>
        <ecNumber evidence="7 10">5.1.3.1</ecNumber>
    </recommendedName>
</protein>
<dbReference type="HAMAP" id="MF_02227">
    <property type="entry name" value="RPE"/>
    <property type="match status" value="1"/>
</dbReference>
<evidence type="ECO:0000256" key="10">
    <source>
        <dbReference type="HAMAP-Rule" id="MF_02227"/>
    </source>
</evidence>
<dbReference type="NCBIfam" id="TIGR01163">
    <property type="entry name" value="rpe"/>
    <property type="match status" value="1"/>
</dbReference>
<dbReference type="OrthoDB" id="1645589at2"/>
<feature type="binding site" evidence="10 14">
    <location>
        <begin position="146"/>
        <end position="149"/>
    </location>
    <ligand>
        <name>substrate</name>
    </ligand>
</feature>
<dbReference type="PIRSF" id="PIRSF001461">
    <property type="entry name" value="RPE"/>
    <property type="match status" value="1"/>
</dbReference>
<evidence type="ECO:0000256" key="2">
    <source>
        <dbReference type="ARBA" id="ARBA00001936"/>
    </source>
</evidence>
<evidence type="ECO:0000256" key="6">
    <source>
        <dbReference type="ARBA" id="ARBA00009541"/>
    </source>
</evidence>
<comment type="cofactor">
    <cofactor evidence="10 13">
        <name>a divalent metal cation</name>
        <dbReference type="ChEBI" id="CHEBI:60240"/>
    </cofactor>
    <text evidence="10 13">Binds 1 divalent metal cation per subunit.</text>
</comment>
<reference evidence="15 16" key="2">
    <citation type="journal article" date="2014" name="FEMS Microbiol. Lett.">
        <title>Draft genomic DNA sequence of the facultatively methylotrophic bacterium Acidomonas methanolica type strain MB58.</title>
        <authorList>
            <person name="Higashiura N."/>
            <person name="Hadano H."/>
            <person name="Hirakawa H."/>
            <person name="Matsutani M."/>
            <person name="Takabe S."/>
            <person name="Matsushita K."/>
            <person name="Azuma Y."/>
        </authorList>
    </citation>
    <scope>NUCLEOTIDE SEQUENCE [LARGE SCALE GENOMIC DNA]</scope>
    <source>
        <strain evidence="15 16">MB58</strain>
    </source>
</reference>
<comment type="cofactor">
    <cofactor evidence="3">
        <name>Co(2+)</name>
        <dbReference type="ChEBI" id="CHEBI:48828"/>
    </cofactor>
</comment>
<feature type="binding site" evidence="10">
    <location>
        <begin position="179"/>
        <end position="181"/>
    </location>
    <ligand>
        <name>substrate</name>
    </ligand>
</feature>
<dbReference type="PROSITE" id="PS01086">
    <property type="entry name" value="RIBUL_P_3_EPIMER_2"/>
    <property type="match status" value="1"/>
</dbReference>
<dbReference type="PANTHER" id="PTHR11749">
    <property type="entry name" value="RIBULOSE-5-PHOSPHATE-3-EPIMERASE"/>
    <property type="match status" value="1"/>
</dbReference>
<keyword evidence="9 10" id="KW-0413">Isomerase</keyword>
<evidence type="ECO:0000313" key="16">
    <source>
        <dbReference type="Proteomes" id="UP000019760"/>
    </source>
</evidence>
<comment type="cofactor">
    <cofactor evidence="5">
        <name>Fe(2+)</name>
        <dbReference type="ChEBI" id="CHEBI:29033"/>
    </cofactor>
</comment>
<feature type="binding site" evidence="10 13">
    <location>
        <position position="39"/>
    </location>
    <ligand>
        <name>a divalent metal cation</name>
        <dbReference type="ChEBI" id="CHEBI:60240"/>
    </ligand>
</feature>
<evidence type="ECO:0000256" key="3">
    <source>
        <dbReference type="ARBA" id="ARBA00001941"/>
    </source>
</evidence>
<dbReference type="AlphaFoldDB" id="A0A023D0Q9"/>
<evidence type="ECO:0000256" key="13">
    <source>
        <dbReference type="PIRSR" id="PIRSR001461-2"/>
    </source>
</evidence>
<evidence type="ECO:0000256" key="4">
    <source>
        <dbReference type="ARBA" id="ARBA00001947"/>
    </source>
</evidence>
<dbReference type="EMBL" id="BAND01000005">
    <property type="protein sequence ID" value="GAJ27659.1"/>
    <property type="molecule type" value="Genomic_DNA"/>
</dbReference>
<sequence length="226" mass="23706">MADASPILIAPSILSADFAAMGEEVAAATRAGADWLHIDIMDGHFVPNLTFGPPMVRALRPHSHLPFDVHLMIEPADPLLEAFAAAGADHIHVHVEGNPHVHRSLQTIRALGKKAGVAICPATPPEAVSYLLDLADVILVMTVNPGFGGQRFLESQLPKIRTLREMVTASKRDIVIGVDGGVDPLVMPLAAAAGANMFVSGTAVFGQADYAMAIAHLRQAGAGVPN</sequence>
<dbReference type="InterPro" id="IPR026019">
    <property type="entry name" value="Ribul_P_3_epim"/>
</dbReference>
<keyword evidence="10 11" id="KW-0119">Carbohydrate metabolism</keyword>
<dbReference type="CDD" id="cd00429">
    <property type="entry name" value="RPE"/>
    <property type="match status" value="1"/>
</dbReference>
<feature type="binding site" evidence="14">
    <location>
        <begin position="201"/>
        <end position="202"/>
    </location>
    <ligand>
        <name>substrate</name>
    </ligand>
</feature>
<keyword evidence="13" id="KW-0862">Zinc</keyword>
<keyword evidence="13" id="KW-0464">Manganese</keyword>
<accession>A0A023D0Q9</accession>
<dbReference type="GO" id="GO:0046872">
    <property type="term" value="F:metal ion binding"/>
    <property type="evidence" value="ECO:0007669"/>
    <property type="project" value="UniProtKB-UniRule"/>
</dbReference>
<keyword evidence="16" id="KW-1185">Reference proteome</keyword>
<comment type="cofactor">
    <cofactor evidence="2">
        <name>Mn(2+)</name>
        <dbReference type="ChEBI" id="CHEBI:29035"/>
    </cofactor>
</comment>
<dbReference type="RefSeq" id="WP_042055288.1">
    <property type="nucleotide sequence ID" value="NZ_BAND01000005.1"/>
</dbReference>
<evidence type="ECO:0000256" key="14">
    <source>
        <dbReference type="PIRSR" id="PIRSR001461-3"/>
    </source>
</evidence>
<evidence type="ECO:0000256" key="1">
    <source>
        <dbReference type="ARBA" id="ARBA00001782"/>
    </source>
</evidence>
<feature type="binding site" evidence="10 13">
    <location>
        <position position="70"/>
    </location>
    <ligand>
        <name>a divalent metal cation</name>
        <dbReference type="ChEBI" id="CHEBI:60240"/>
    </ligand>
</feature>
<feature type="binding site" evidence="10 13">
    <location>
        <position position="179"/>
    </location>
    <ligand>
        <name>a divalent metal cation</name>
        <dbReference type="ChEBI" id="CHEBI:60240"/>
    </ligand>
</feature>
<feature type="active site" description="Proton donor" evidence="10 12">
    <location>
        <position position="179"/>
    </location>
</feature>
<dbReference type="GO" id="GO:0006098">
    <property type="term" value="P:pentose-phosphate shunt"/>
    <property type="evidence" value="ECO:0007669"/>
    <property type="project" value="UniProtKB-UniRule"/>
</dbReference>
<dbReference type="InterPro" id="IPR011060">
    <property type="entry name" value="RibuloseP-bd_barrel"/>
</dbReference>
<dbReference type="Gene3D" id="3.20.20.70">
    <property type="entry name" value="Aldolase class I"/>
    <property type="match status" value="1"/>
</dbReference>
<evidence type="ECO:0000256" key="9">
    <source>
        <dbReference type="ARBA" id="ARBA00023235"/>
    </source>
</evidence>
<comment type="function">
    <text evidence="10">Catalyzes the reversible epimerization of D-ribulose 5-phosphate to D-xylulose 5-phosphate.</text>
</comment>
<dbReference type="InterPro" id="IPR013785">
    <property type="entry name" value="Aldolase_TIM"/>
</dbReference>
<feature type="binding site" evidence="14">
    <location>
        <position position="181"/>
    </location>
    <ligand>
        <name>substrate</name>
    </ligand>
</feature>
<dbReference type="NCBIfam" id="NF004076">
    <property type="entry name" value="PRK05581.1-4"/>
    <property type="match status" value="1"/>
</dbReference>